<evidence type="ECO:0008006" key="4">
    <source>
        <dbReference type="Google" id="ProtNLM"/>
    </source>
</evidence>
<dbReference type="OrthoDB" id="5431013at2759"/>
<protein>
    <recommendedName>
        <fullName evidence="4">Fungal N-terminal domain-containing protein</fullName>
    </recommendedName>
</protein>
<reference evidence="2" key="1">
    <citation type="journal article" date="2020" name="Stud. Mycol.">
        <title>101 Dothideomycetes genomes: a test case for predicting lifestyles and emergence of pathogens.</title>
        <authorList>
            <person name="Haridas S."/>
            <person name="Albert R."/>
            <person name="Binder M."/>
            <person name="Bloem J."/>
            <person name="Labutti K."/>
            <person name="Salamov A."/>
            <person name="Andreopoulos B."/>
            <person name="Baker S."/>
            <person name="Barry K."/>
            <person name="Bills G."/>
            <person name="Bluhm B."/>
            <person name="Cannon C."/>
            <person name="Castanera R."/>
            <person name="Culley D."/>
            <person name="Daum C."/>
            <person name="Ezra D."/>
            <person name="Gonzalez J."/>
            <person name="Henrissat B."/>
            <person name="Kuo A."/>
            <person name="Liang C."/>
            <person name="Lipzen A."/>
            <person name="Lutzoni F."/>
            <person name="Magnuson J."/>
            <person name="Mondo S."/>
            <person name="Nolan M."/>
            <person name="Ohm R."/>
            <person name="Pangilinan J."/>
            <person name="Park H.-J."/>
            <person name="Ramirez L."/>
            <person name="Alfaro M."/>
            <person name="Sun H."/>
            <person name="Tritt A."/>
            <person name="Yoshinaga Y."/>
            <person name="Zwiers L.-H."/>
            <person name="Turgeon B."/>
            <person name="Goodwin S."/>
            <person name="Spatafora J."/>
            <person name="Crous P."/>
            <person name="Grigoriev I."/>
        </authorList>
    </citation>
    <scope>NUCLEOTIDE SEQUENCE</scope>
    <source>
        <strain evidence="2">CBS 123094</strain>
    </source>
</reference>
<feature type="compositionally biased region" description="Pro residues" evidence="1">
    <location>
        <begin position="499"/>
        <end position="512"/>
    </location>
</feature>
<dbReference type="AlphaFoldDB" id="A0A6A5W5I2"/>
<accession>A0A6A5W5I2</accession>
<organism evidence="2 3">
    <name type="scientific">Amniculicola lignicola CBS 123094</name>
    <dbReference type="NCBI Taxonomy" id="1392246"/>
    <lineage>
        <taxon>Eukaryota</taxon>
        <taxon>Fungi</taxon>
        <taxon>Dikarya</taxon>
        <taxon>Ascomycota</taxon>
        <taxon>Pezizomycotina</taxon>
        <taxon>Dothideomycetes</taxon>
        <taxon>Pleosporomycetidae</taxon>
        <taxon>Pleosporales</taxon>
        <taxon>Amniculicolaceae</taxon>
        <taxon>Amniculicola</taxon>
    </lineage>
</organism>
<dbReference type="Proteomes" id="UP000799779">
    <property type="component" value="Unassembled WGS sequence"/>
</dbReference>
<dbReference type="EMBL" id="ML977629">
    <property type="protein sequence ID" value="KAF1996089.1"/>
    <property type="molecule type" value="Genomic_DNA"/>
</dbReference>
<keyword evidence="3" id="KW-1185">Reference proteome</keyword>
<gene>
    <name evidence="2" type="ORF">P154DRAFT_499118</name>
</gene>
<feature type="compositionally biased region" description="Pro residues" evidence="1">
    <location>
        <begin position="327"/>
        <end position="348"/>
    </location>
</feature>
<feature type="region of interest" description="Disordered" evidence="1">
    <location>
        <begin position="472"/>
        <end position="605"/>
    </location>
</feature>
<sequence>MADVAAIFGVASKGSKLALSLYRVAALAPDAANDLNRIAKSISNFSITVKQVGTIIKENDDLPSSEAIETLEDMGQQYTALAREIEAIIPIERIVRQEGPHHRTFQPGSKEKARLYYFTAHLDSLQSTVSVLLQALHTAQSIIWARVGPTISPHQTAKAVINEKTQLKLLIIEQQMSFLTTIKRCEISPSDPRLLAQINGPSSLIARGDKPGVPGLADLLKYQEASLARLNASKSKDEWFTAVCAISEPLVEVLLKRWTRLRHLEERIDDEDRRVVYLRRQSQQPMVESDEEEQILHLRRLRIDSPLRSLPPQMRSPLGYRQATPGPGTPVSPIPPYEPPPWDSPNPSPKSDFHSSPPLAKETEEIGLEIPWRLCSRCSYWQYVDGRVKDANTDQPAITSYADRKSWTELTAAWVCKEAIKEAGLKYTQFQKDKPNVRPTQFETCFRIERALTFDQVQKLVERTVEIYRQTQAPSPVPFSSPFRPPRGPHLERSATMPYPQPYFIPNPPPPNLYRSTSLPTATPNQGAYGANTHLPPMPPGYQSSSERRRSSNSHLQSSVRRSRSSRNDILEVSSSSEEERHRRPKPRSRTSSSSHSRRKDPSVSKLAMAGALATLVGGIYAIDKKLINL</sequence>
<proteinExistence type="predicted"/>
<feature type="compositionally biased region" description="Pro residues" evidence="1">
    <location>
        <begin position="475"/>
        <end position="488"/>
    </location>
</feature>
<feature type="region of interest" description="Disordered" evidence="1">
    <location>
        <begin position="307"/>
        <end position="359"/>
    </location>
</feature>
<evidence type="ECO:0000313" key="2">
    <source>
        <dbReference type="EMBL" id="KAF1996089.1"/>
    </source>
</evidence>
<name>A0A6A5W5I2_9PLEO</name>
<feature type="compositionally biased region" description="Polar residues" evidence="1">
    <location>
        <begin position="514"/>
        <end position="526"/>
    </location>
</feature>
<evidence type="ECO:0000313" key="3">
    <source>
        <dbReference type="Proteomes" id="UP000799779"/>
    </source>
</evidence>
<evidence type="ECO:0000256" key="1">
    <source>
        <dbReference type="SAM" id="MobiDB-lite"/>
    </source>
</evidence>